<evidence type="ECO:0000256" key="2">
    <source>
        <dbReference type="ARBA" id="ARBA00005297"/>
    </source>
</evidence>
<dbReference type="NCBIfam" id="TIGR00543">
    <property type="entry name" value="isochor_syn"/>
    <property type="match status" value="1"/>
</dbReference>
<comment type="catalytic activity">
    <reaction evidence="1">
        <text>chorismate = isochorismate</text>
        <dbReference type="Rhea" id="RHEA:18985"/>
        <dbReference type="ChEBI" id="CHEBI:29748"/>
        <dbReference type="ChEBI" id="CHEBI:29780"/>
        <dbReference type="EC" id="5.4.4.2"/>
    </reaction>
</comment>
<dbReference type="EC" id="5.4.4.2" evidence="3"/>
<protein>
    <recommendedName>
        <fullName evidence="3">isochorismate synthase</fullName>
        <ecNumber evidence="3">5.4.4.2</ecNumber>
    </recommendedName>
    <alternativeName>
        <fullName evidence="5">Isochorismate mutase</fullName>
    </alternativeName>
</protein>
<dbReference type="Pfam" id="PF00425">
    <property type="entry name" value="Chorismate_bind"/>
    <property type="match status" value="1"/>
</dbReference>
<reference evidence="7 8" key="1">
    <citation type="submission" date="2020-05" db="EMBL/GenBank/DDBJ databases">
        <title>Azospirillum oleiclasticum sp. nov, a nitrogen-fixing and heavy crude oil-emulsifying bacterium isolated from the crude oil of Yumen Oilfield.</title>
        <authorList>
            <person name="Wu D."/>
            <person name="Cai M."/>
            <person name="Zhang X."/>
        </authorList>
    </citation>
    <scope>NUCLEOTIDE SEQUENCE [LARGE SCALE GENOMIC DNA]</scope>
    <source>
        <strain evidence="7 8">ROY-1-1-2</strain>
    </source>
</reference>
<evidence type="ECO:0000259" key="6">
    <source>
        <dbReference type="Pfam" id="PF00425"/>
    </source>
</evidence>
<dbReference type="RefSeq" id="WP_180282701.1">
    <property type="nucleotide sequence ID" value="NZ_JABFDB010000010.1"/>
</dbReference>
<organism evidence="7 8">
    <name type="scientific">Azospirillum oleiclasticum</name>
    <dbReference type="NCBI Taxonomy" id="2735135"/>
    <lineage>
        <taxon>Bacteria</taxon>
        <taxon>Pseudomonadati</taxon>
        <taxon>Pseudomonadota</taxon>
        <taxon>Alphaproteobacteria</taxon>
        <taxon>Rhodospirillales</taxon>
        <taxon>Azospirillaceae</taxon>
        <taxon>Azospirillum</taxon>
    </lineage>
</organism>
<dbReference type="PANTHER" id="PTHR42839">
    <property type="entry name" value="ISOCHORISMATE SYNTHASE ENTC"/>
    <property type="match status" value="1"/>
</dbReference>
<evidence type="ECO:0000256" key="3">
    <source>
        <dbReference type="ARBA" id="ARBA00012824"/>
    </source>
</evidence>
<evidence type="ECO:0000256" key="1">
    <source>
        <dbReference type="ARBA" id="ARBA00000799"/>
    </source>
</evidence>
<dbReference type="PANTHER" id="PTHR42839:SF2">
    <property type="entry name" value="ISOCHORISMATE SYNTHASE ENTC"/>
    <property type="match status" value="1"/>
</dbReference>
<name>A0ABX2T9S4_9PROT</name>
<dbReference type="Proteomes" id="UP000584642">
    <property type="component" value="Unassembled WGS sequence"/>
</dbReference>
<comment type="similarity">
    <text evidence="2">Belongs to the isochorismate synthase family.</text>
</comment>
<proteinExistence type="inferred from homology"/>
<keyword evidence="8" id="KW-1185">Reference proteome</keyword>
<dbReference type="InterPro" id="IPR005801">
    <property type="entry name" value="ADC_synthase"/>
</dbReference>
<accession>A0ABX2T9S4</accession>
<keyword evidence="4 7" id="KW-0413">Isomerase</keyword>
<dbReference type="InterPro" id="IPR015890">
    <property type="entry name" value="Chorismate_C"/>
</dbReference>
<evidence type="ECO:0000256" key="5">
    <source>
        <dbReference type="ARBA" id="ARBA00041564"/>
    </source>
</evidence>
<evidence type="ECO:0000313" key="8">
    <source>
        <dbReference type="Proteomes" id="UP000584642"/>
    </source>
</evidence>
<dbReference type="InterPro" id="IPR004561">
    <property type="entry name" value="IsoChor_synthase"/>
</dbReference>
<gene>
    <name evidence="7" type="ORF">HND93_14490</name>
</gene>
<dbReference type="EMBL" id="JABFDB010000010">
    <property type="protein sequence ID" value="NYZ20919.1"/>
    <property type="molecule type" value="Genomic_DNA"/>
</dbReference>
<dbReference type="Gene3D" id="3.60.120.10">
    <property type="entry name" value="Anthranilate synthase"/>
    <property type="match status" value="1"/>
</dbReference>
<sequence length="400" mass="43129">MDVLALPLGERPQADRCDPDFLFASRGRVLRAYGVDERMDVALEDRAFTDGQWEEALDRAFRRRTARGIDNPILVGAIPFDSRQQARLFIPQRYDHEDTARLAAPATPDTAPAELAAVEETVGRGAFEEAVGRAIDLFRDTPLRKVVLSRPLDVEARGVFSPGRLLRTLLRQNPGAYVFAAPVAYGQTLVGASPELLIRKTGRTVVSNPLAGSAPRSASAEVERQRTAALLASAKDRTEHRYVVDAVRAALAGHCSRLAVPDEPSVIRTPTMLHLSTELTGELADPSVSSLRLAHALHPTPAVCGTPTELAREAIAGLEGYARGWYSGMVGWMDSRGNGEWALSIRCGLVQGRWLRLYAGAGIVAESTPAAEWEETAAKLATMLNLFGVGAGEAAVEMAS</sequence>
<evidence type="ECO:0000256" key="4">
    <source>
        <dbReference type="ARBA" id="ARBA00023235"/>
    </source>
</evidence>
<evidence type="ECO:0000313" key="7">
    <source>
        <dbReference type="EMBL" id="NYZ20919.1"/>
    </source>
</evidence>
<feature type="domain" description="Chorismate-utilising enzyme C-terminal" evidence="6">
    <location>
        <begin position="126"/>
        <end position="379"/>
    </location>
</feature>
<dbReference type="GO" id="GO:0008909">
    <property type="term" value="F:isochorismate synthase activity"/>
    <property type="evidence" value="ECO:0007669"/>
    <property type="project" value="UniProtKB-EC"/>
</dbReference>
<dbReference type="SUPFAM" id="SSF56322">
    <property type="entry name" value="ADC synthase"/>
    <property type="match status" value="1"/>
</dbReference>
<comment type="caution">
    <text evidence="7">The sequence shown here is derived from an EMBL/GenBank/DDBJ whole genome shotgun (WGS) entry which is preliminary data.</text>
</comment>